<dbReference type="GO" id="GO:0043165">
    <property type="term" value="P:Gram-negative-bacterium-type cell outer membrane assembly"/>
    <property type="evidence" value="ECO:0007669"/>
    <property type="project" value="InterPro"/>
</dbReference>
<dbReference type="InterPro" id="IPR000297">
    <property type="entry name" value="PPIase_PpiC"/>
</dbReference>
<keyword evidence="12" id="KW-1185">Reference proteome</keyword>
<evidence type="ECO:0000256" key="3">
    <source>
        <dbReference type="ARBA" id="ARBA00022764"/>
    </source>
</evidence>
<dbReference type="InterPro" id="IPR015391">
    <property type="entry name" value="SurA_N"/>
</dbReference>
<dbReference type="PROSITE" id="PS01096">
    <property type="entry name" value="PPIC_PPIASE_1"/>
    <property type="match status" value="1"/>
</dbReference>
<evidence type="ECO:0000313" key="10">
    <source>
        <dbReference type="EMBL" id="SBT23756.1"/>
    </source>
</evidence>
<dbReference type="Pfam" id="PF00639">
    <property type="entry name" value="Rotamase"/>
    <property type="match status" value="2"/>
</dbReference>
<feature type="region of interest" description="Disordered" evidence="8">
    <location>
        <begin position="303"/>
        <end position="331"/>
    </location>
</feature>
<comment type="catalytic activity">
    <reaction evidence="7">
        <text>[protein]-peptidylproline (omega=180) = [protein]-peptidylproline (omega=0)</text>
        <dbReference type="Rhea" id="RHEA:16237"/>
        <dbReference type="Rhea" id="RHEA-COMP:10747"/>
        <dbReference type="Rhea" id="RHEA-COMP:10748"/>
        <dbReference type="ChEBI" id="CHEBI:83833"/>
        <dbReference type="ChEBI" id="CHEBI:83834"/>
        <dbReference type="EC" id="5.2.1.8"/>
    </reaction>
</comment>
<dbReference type="GO" id="GO:0006457">
    <property type="term" value="P:protein folding"/>
    <property type="evidence" value="ECO:0007669"/>
    <property type="project" value="UniProtKB-UniRule"/>
</dbReference>
<dbReference type="InterPro" id="IPR046357">
    <property type="entry name" value="PPIase_dom_sf"/>
</dbReference>
<feature type="signal peptide" evidence="7">
    <location>
        <begin position="1"/>
        <end position="25"/>
    </location>
</feature>
<dbReference type="EMBL" id="LT907988">
    <property type="protein sequence ID" value="SOE47775.1"/>
    <property type="molecule type" value="Genomic_DNA"/>
</dbReference>
<dbReference type="Gene3D" id="1.10.4030.10">
    <property type="entry name" value="Porin chaperone SurA, peptide-binding domain"/>
    <property type="match status" value="1"/>
</dbReference>
<dbReference type="Gene3D" id="3.10.50.40">
    <property type="match status" value="2"/>
</dbReference>
<evidence type="ECO:0000313" key="12">
    <source>
        <dbReference type="Proteomes" id="UP000078558"/>
    </source>
</evidence>
<feature type="compositionally biased region" description="Low complexity" evidence="8">
    <location>
        <begin position="303"/>
        <end position="328"/>
    </location>
</feature>
<evidence type="ECO:0000313" key="11">
    <source>
        <dbReference type="EMBL" id="SOE47775.1"/>
    </source>
</evidence>
<sequence length="485" mass="52544" precursor="true">MRSALHLSRLALASAALALSAGAVAQPAPAASAPSPVVDGIAAVVDKSVITWSELQAATRQAERELAQQNIQRPDPVVLQRQVLQRLIRERLEDQEASRLGIRVTDEQVDQAIATIAQRNRITPQDMRKQIESQGTSWDDYRVVLRRDVMLDRVRQRTVDGAIVITDNEIDAFLKEQEARRGSAGSPRGAAPTAVGGAPTSLALAQILVRVPEGSTPDQVAALRKKADDLLARVRGGEDFAALAASSSDGPEALQGGAMGERAADGWPDLFLNATANVQAGQVSEVIQSGNGFHIVRVVSRSGGSSNASAAPAPGAPQGPTGPADGTPMPVTQTHARHILIKTSAVMSDEQARQRLEQVRQRIVQGGESFADLARRYSNDASAPQGGELGWLSPGQTVPDFERAMDALPPDGISEPIQSQFGWHLIQVIERRTQDMADEYRRMQARQALFERRAGPAFEEFLDQLQDRAYIDNRLERRERLEQSL</sequence>
<keyword evidence="5 7" id="KW-0143">Chaperone</keyword>
<reference evidence="10 12" key="1">
    <citation type="submission" date="2016-06" db="EMBL/GenBank/DDBJ databases">
        <authorList>
            <person name="Kjaerup R.B."/>
            <person name="Dalgaard T.S."/>
            <person name="Juul-Madsen H.R."/>
        </authorList>
    </citation>
    <scope>NUCLEOTIDE SEQUENCE [LARGE SCALE GENOMIC DNA]</scope>
    <source>
        <strain evidence="10">Orrdi1</strain>
    </source>
</reference>
<dbReference type="GO" id="GO:0051082">
    <property type="term" value="F:unfolded protein binding"/>
    <property type="evidence" value="ECO:0007669"/>
    <property type="project" value="UniProtKB-UniRule"/>
</dbReference>
<evidence type="ECO:0000256" key="2">
    <source>
        <dbReference type="ARBA" id="ARBA00022737"/>
    </source>
</evidence>
<dbReference type="GO" id="GO:0030288">
    <property type="term" value="C:outer membrane-bounded periplasmic space"/>
    <property type="evidence" value="ECO:0007669"/>
    <property type="project" value="InterPro"/>
</dbReference>
<evidence type="ECO:0000256" key="1">
    <source>
        <dbReference type="ARBA" id="ARBA00022729"/>
    </source>
</evidence>
<dbReference type="Proteomes" id="UP000078558">
    <property type="component" value="Chromosome I"/>
</dbReference>
<keyword evidence="3 7" id="KW-0574">Periplasm</keyword>
<name>A0A1C3JWY0_9BURK</name>
<keyword evidence="1 7" id="KW-0732">Signal</keyword>
<dbReference type="HAMAP" id="MF_01183">
    <property type="entry name" value="Chaperone_SurA"/>
    <property type="match status" value="1"/>
</dbReference>
<dbReference type="EMBL" id="FLRC01000002">
    <property type="protein sequence ID" value="SBT23756.1"/>
    <property type="molecule type" value="Genomic_DNA"/>
</dbReference>
<dbReference type="Pfam" id="PF09312">
    <property type="entry name" value="SurA_N"/>
    <property type="match status" value="1"/>
</dbReference>
<keyword evidence="4 7" id="KW-0697">Rotamase</keyword>
<protein>
    <recommendedName>
        <fullName evidence="7">Chaperone SurA</fullName>
    </recommendedName>
    <alternativeName>
        <fullName evidence="7">Peptidyl-prolyl cis-trans isomerase SurA</fullName>
        <shortName evidence="7">PPIase SurA</shortName>
        <ecNumber evidence="7">5.2.1.8</ecNumber>
    </alternativeName>
    <alternativeName>
        <fullName evidence="7">Rotamase SurA</fullName>
    </alternativeName>
</protein>
<dbReference type="PROSITE" id="PS50198">
    <property type="entry name" value="PPIC_PPIASE_2"/>
    <property type="match status" value="2"/>
</dbReference>
<evidence type="ECO:0000256" key="7">
    <source>
        <dbReference type="HAMAP-Rule" id="MF_01183"/>
    </source>
</evidence>
<dbReference type="InterPro" id="IPR050280">
    <property type="entry name" value="OMP_Chaperone_SurA"/>
</dbReference>
<dbReference type="SUPFAM" id="SSF54534">
    <property type="entry name" value="FKBP-like"/>
    <property type="match status" value="2"/>
</dbReference>
<evidence type="ECO:0000256" key="6">
    <source>
        <dbReference type="ARBA" id="ARBA00023235"/>
    </source>
</evidence>
<evidence type="ECO:0000256" key="5">
    <source>
        <dbReference type="ARBA" id="ARBA00023186"/>
    </source>
</evidence>
<evidence type="ECO:0000259" key="9">
    <source>
        <dbReference type="PROSITE" id="PS50198"/>
    </source>
</evidence>
<evidence type="ECO:0000256" key="4">
    <source>
        <dbReference type="ARBA" id="ARBA00023110"/>
    </source>
</evidence>
<dbReference type="GO" id="GO:0050821">
    <property type="term" value="P:protein stabilization"/>
    <property type="evidence" value="ECO:0007669"/>
    <property type="project" value="InterPro"/>
</dbReference>
<comment type="domain">
    <text evidence="7">The PPIase activity resides only in the second parvulin domain. The N-terminal region and the C-terminal tail are necessary and sufficient for the chaperone activity of SurA. The PPIase activity is dispensable for SurA to function as a chaperone. The N-terminal region and the C-terminal tail are also required for porin recognition.</text>
</comment>
<accession>A0A1C3JWY0</accession>
<feature type="domain" description="PpiC" evidence="9">
    <location>
        <begin position="331"/>
        <end position="430"/>
    </location>
</feature>
<keyword evidence="2 7" id="KW-0677">Repeat</keyword>
<dbReference type="GO" id="GO:0042277">
    <property type="term" value="F:peptide binding"/>
    <property type="evidence" value="ECO:0007669"/>
    <property type="project" value="InterPro"/>
</dbReference>
<feature type="domain" description="PpiC" evidence="9">
    <location>
        <begin position="199"/>
        <end position="300"/>
    </location>
</feature>
<feature type="chain" id="PRO_5015205307" description="Chaperone SurA" evidence="7">
    <location>
        <begin position="26"/>
        <end position="485"/>
    </location>
</feature>
<keyword evidence="6 7" id="KW-0413">Isomerase</keyword>
<dbReference type="GO" id="GO:0003755">
    <property type="term" value="F:peptidyl-prolyl cis-trans isomerase activity"/>
    <property type="evidence" value="ECO:0007669"/>
    <property type="project" value="UniProtKB-UniRule"/>
</dbReference>
<dbReference type="KEGG" id="odi:ODI_R1034"/>
<dbReference type="STRING" id="1851544.ODI_03784"/>
<organism evidence="10 12">
    <name type="scientific">Orrella dioscoreae</name>
    <dbReference type="NCBI Taxonomy" id="1851544"/>
    <lineage>
        <taxon>Bacteria</taxon>
        <taxon>Pseudomonadati</taxon>
        <taxon>Pseudomonadota</taxon>
        <taxon>Betaproteobacteria</taxon>
        <taxon>Burkholderiales</taxon>
        <taxon>Alcaligenaceae</taxon>
        <taxon>Orrella</taxon>
    </lineage>
</organism>
<dbReference type="AlphaFoldDB" id="A0A1C3JWY0"/>
<dbReference type="PANTHER" id="PTHR47637:SF1">
    <property type="entry name" value="CHAPERONE SURA"/>
    <property type="match status" value="1"/>
</dbReference>
<proteinExistence type="inferred from homology"/>
<reference evidence="11 12" key="2">
    <citation type="submission" date="2017-08" db="EMBL/GenBank/DDBJ databases">
        <authorList>
            <person name="de Groot N.N."/>
        </authorList>
    </citation>
    <scope>NUCLEOTIDE SEQUENCE [LARGE SCALE GENOMIC DNA]</scope>
    <source>
        <strain evidence="11">Orrdi1</strain>
    </source>
</reference>
<dbReference type="PANTHER" id="PTHR47637">
    <property type="entry name" value="CHAPERONE SURA"/>
    <property type="match status" value="1"/>
</dbReference>
<comment type="function">
    <text evidence="7">Chaperone involved in the correct folding and assembly of outer membrane proteins. Recognizes specific patterns of aromatic residues and the orientation of their side chains, which are found more frequently in integral outer membrane proteins. May act in both early periplasmic and late outer membrane-associated steps of protein maturation.</text>
</comment>
<dbReference type="SUPFAM" id="SSF109998">
    <property type="entry name" value="Triger factor/SurA peptide-binding domain-like"/>
    <property type="match status" value="1"/>
</dbReference>
<dbReference type="InterPro" id="IPR023058">
    <property type="entry name" value="PPIase_PpiC_CS"/>
</dbReference>
<gene>
    <name evidence="7" type="primary">surA</name>
    <name evidence="10" type="ORF">ODI_03784</name>
    <name evidence="11" type="ORF">ODI_R1034</name>
</gene>
<dbReference type="EC" id="5.2.1.8" evidence="7"/>
<comment type="subcellular location">
    <subcellularLocation>
        <location evidence="7">Periplasm</location>
    </subcellularLocation>
    <text evidence="7">Is capable of associating with the outer membrane.</text>
</comment>
<dbReference type="InterPro" id="IPR027304">
    <property type="entry name" value="Trigger_fact/SurA_dom_sf"/>
</dbReference>
<evidence type="ECO:0000256" key="8">
    <source>
        <dbReference type="SAM" id="MobiDB-lite"/>
    </source>
</evidence>
<dbReference type="InterPro" id="IPR023034">
    <property type="entry name" value="PPIase_SurA"/>
</dbReference>